<protein>
    <submittedName>
        <fullName evidence="1">Uncharacterized protein</fullName>
    </submittedName>
</protein>
<accession>A0A9J6D9S3</accession>
<dbReference type="VEuPathDB" id="VectorBase:LOC119176615"/>
<dbReference type="Proteomes" id="UP000821866">
    <property type="component" value="Chromosome 8"/>
</dbReference>
<proteinExistence type="predicted"/>
<comment type="caution">
    <text evidence="1">The sequence shown here is derived from an EMBL/GenBank/DDBJ whole genome shotgun (WGS) entry which is preliminary data.</text>
</comment>
<dbReference type="EMBL" id="JABSTU010000010">
    <property type="protein sequence ID" value="KAH8018783.1"/>
    <property type="molecule type" value="Genomic_DNA"/>
</dbReference>
<evidence type="ECO:0000313" key="2">
    <source>
        <dbReference type="Proteomes" id="UP000821866"/>
    </source>
</evidence>
<dbReference type="AlphaFoldDB" id="A0A9J6D9S3"/>
<gene>
    <name evidence="1" type="ORF">HPB51_012173</name>
</gene>
<reference evidence="1" key="2">
    <citation type="submission" date="2021-09" db="EMBL/GenBank/DDBJ databases">
        <authorList>
            <person name="Jia N."/>
            <person name="Wang J."/>
            <person name="Shi W."/>
            <person name="Du L."/>
            <person name="Sun Y."/>
            <person name="Zhan W."/>
            <person name="Jiang J."/>
            <person name="Wang Q."/>
            <person name="Zhang B."/>
            <person name="Ji P."/>
            <person name="Sakyi L.B."/>
            <person name="Cui X."/>
            <person name="Yuan T."/>
            <person name="Jiang B."/>
            <person name="Yang W."/>
            <person name="Lam T.T.-Y."/>
            <person name="Chang Q."/>
            <person name="Ding S."/>
            <person name="Wang X."/>
            <person name="Zhu J."/>
            <person name="Ruan X."/>
            <person name="Zhao L."/>
            <person name="Wei J."/>
            <person name="Que T."/>
            <person name="Du C."/>
            <person name="Cheng J."/>
            <person name="Dai P."/>
            <person name="Han X."/>
            <person name="Huang E."/>
            <person name="Gao Y."/>
            <person name="Liu J."/>
            <person name="Shao H."/>
            <person name="Ye R."/>
            <person name="Li L."/>
            <person name="Wei W."/>
            <person name="Wang X."/>
            <person name="Wang C."/>
            <person name="Huo Q."/>
            <person name="Li W."/>
            <person name="Guo W."/>
            <person name="Chen H."/>
            <person name="Chen S."/>
            <person name="Zhou L."/>
            <person name="Zhou L."/>
            <person name="Ni X."/>
            <person name="Tian J."/>
            <person name="Zhou Y."/>
            <person name="Sheng Y."/>
            <person name="Liu T."/>
            <person name="Pan Y."/>
            <person name="Xia L."/>
            <person name="Li J."/>
            <person name="Zhao F."/>
            <person name="Cao W."/>
        </authorList>
    </citation>
    <scope>NUCLEOTIDE SEQUENCE</scope>
    <source>
        <strain evidence="1">Rmic-2018</strain>
        <tissue evidence="1">Larvae</tissue>
    </source>
</reference>
<reference evidence="1" key="1">
    <citation type="journal article" date="2020" name="Cell">
        <title>Large-Scale Comparative Analyses of Tick Genomes Elucidate Their Genetic Diversity and Vector Capacities.</title>
        <authorList>
            <consortium name="Tick Genome and Microbiome Consortium (TIGMIC)"/>
            <person name="Jia N."/>
            <person name="Wang J."/>
            <person name="Shi W."/>
            <person name="Du L."/>
            <person name="Sun Y."/>
            <person name="Zhan W."/>
            <person name="Jiang J.F."/>
            <person name="Wang Q."/>
            <person name="Zhang B."/>
            <person name="Ji P."/>
            <person name="Bell-Sakyi L."/>
            <person name="Cui X.M."/>
            <person name="Yuan T.T."/>
            <person name="Jiang B.G."/>
            <person name="Yang W.F."/>
            <person name="Lam T.T."/>
            <person name="Chang Q.C."/>
            <person name="Ding S.J."/>
            <person name="Wang X.J."/>
            <person name="Zhu J.G."/>
            <person name="Ruan X.D."/>
            <person name="Zhao L."/>
            <person name="Wei J.T."/>
            <person name="Ye R.Z."/>
            <person name="Que T.C."/>
            <person name="Du C.H."/>
            <person name="Zhou Y.H."/>
            <person name="Cheng J.X."/>
            <person name="Dai P.F."/>
            <person name="Guo W.B."/>
            <person name="Han X.H."/>
            <person name="Huang E.J."/>
            <person name="Li L.F."/>
            <person name="Wei W."/>
            <person name="Gao Y.C."/>
            <person name="Liu J.Z."/>
            <person name="Shao H.Z."/>
            <person name="Wang X."/>
            <person name="Wang C.C."/>
            <person name="Yang T.C."/>
            <person name="Huo Q.B."/>
            <person name="Li W."/>
            <person name="Chen H.Y."/>
            <person name="Chen S.E."/>
            <person name="Zhou L.G."/>
            <person name="Ni X.B."/>
            <person name="Tian J.H."/>
            <person name="Sheng Y."/>
            <person name="Liu T."/>
            <person name="Pan Y.S."/>
            <person name="Xia L.Y."/>
            <person name="Li J."/>
            <person name="Zhao F."/>
            <person name="Cao W.C."/>
        </authorList>
    </citation>
    <scope>NUCLEOTIDE SEQUENCE</scope>
    <source>
        <strain evidence="1">Rmic-2018</strain>
    </source>
</reference>
<keyword evidence="2" id="KW-1185">Reference proteome</keyword>
<evidence type="ECO:0000313" key="1">
    <source>
        <dbReference type="EMBL" id="KAH8018783.1"/>
    </source>
</evidence>
<sequence>MRTGMPGSGGGAVSVTPSACRGRQSGTMRGWALVAAVLLSAAALPEEDSPATPDYVELELGGEPARNRTRWDSRFVDAEGRFLAKIMATFILSKDLTRSFDYRIAKPALDIAIAKVHRALGASIPSDGEAPSVSLDTNTTSLEFVQISCPGLAEEKKLRVLVRV</sequence>
<name>A0A9J6D9S3_RHIMP</name>
<organism evidence="1 2">
    <name type="scientific">Rhipicephalus microplus</name>
    <name type="common">Cattle tick</name>
    <name type="synonym">Boophilus microplus</name>
    <dbReference type="NCBI Taxonomy" id="6941"/>
    <lineage>
        <taxon>Eukaryota</taxon>
        <taxon>Metazoa</taxon>
        <taxon>Ecdysozoa</taxon>
        <taxon>Arthropoda</taxon>
        <taxon>Chelicerata</taxon>
        <taxon>Arachnida</taxon>
        <taxon>Acari</taxon>
        <taxon>Parasitiformes</taxon>
        <taxon>Ixodida</taxon>
        <taxon>Ixodoidea</taxon>
        <taxon>Ixodidae</taxon>
        <taxon>Rhipicephalinae</taxon>
        <taxon>Rhipicephalus</taxon>
        <taxon>Boophilus</taxon>
    </lineage>
</organism>